<evidence type="ECO:0000313" key="1">
    <source>
        <dbReference type="EMBL" id="CAB5681931.1"/>
    </source>
</evidence>
<reference evidence="1" key="1">
    <citation type="submission" date="2020-05" db="EMBL/GenBank/DDBJ databases">
        <authorList>
            <person name="Delgado-Blas J."/>
        </authorList>
    </citation>
    <scope>NUCLEOTIDE SEQUENCE</scope>
    <source>
        <strain evidence="1">BB1453</strain>
    </source>
</reference>
<name>A0A9N8D3M8_PRORE</name>
<organism evidence="1 2">
    <name type="scientific">Providencia rettgeri</name>
    <dbReference type="NCBI Taxonomy" id="587"/>
    <lineage>
        <taxon>Bacteria</taxon>
        <taxon>Pseudomonadati</taxon>
        <taxon>Pseudomonadota</taxon>
        <taxon>Gammaproteobacteria</taxon>
        <taxon>Enterobacterales</taxon>
        <taxon>Morganellaceae</taxon>
        <taxon>Providencia</taxon>
    </lineage>
</organism>
<proteinExistence type="predicted"/>
<dbReference type="AlphaFoldDB" id="A0A9N8D3M8"/>
<comment type="caution">
    <text evidence="1">The sequence shown here is derived from an EMBL/GenBank/DDBJ whole genome shotgun (WGS) entry which is preliminary data.</text>
</comment>
<evidence type="ECO:0000313" key="2">
    <source>
        <dbReference type="Proteomes" id="UP000834611"/>
    </source>
</evidence>
<dbReference type="EMBL" id="CAHPSF010000002">
    <property type="protein sequence ID" value="CAB5681931.1"/>
    <property type="molecule type" value="Genomic_DNA"/>
</dbReference>
<gene>
    <name evidence="1" type="ORF">GHA_01335</name>
</gene>
<dbReference type="Proteomes" id="UP000834611">
    <property type="component" value="Unassembled WGS sequence"/>
</dbReference>
<sequence length="36" mass="4382">MIIREEHLHDLNLRFDIPPVYQTLIKEKLQFSSIPF</sequence>
<accession>A0A9N8D3M8</accession>
<protein>
    <submittedName>
        <fullName evidence="1">Uncharacterized protein</fullName>
    </submittedName>
</protein>